<name>A0A5J4U436_9EUKA</name>
<reference evidence="1 2" key="1">
    <citation type="submission" date="2019-03" db="EMBL/GenBank/DDBJ databases">
        <title>Single cell metagenomics reveals metabolic interactions within the superorganism composed of flagellate Streblomastix strix and complex community of Bacteroidetes bacteria on its surface.</title>
        <authorList>
            <person name="Treitli S.C."/>
            <person name="Kolisko M."/>
            <person name="Husnik F."/>
            <person name="Keeling P."/>
            <person name="Hampl V."/>
        </authorList>
    </citation>
    <scope>NUCLEOTIDE SEQUENCE [LARGE SCALE GENOMIC DNA]</scope>
    <source>
        <strain evidence="1">ST1C</strain>
    </source>
</reference>
<evidence type="ECO:0000313" key="1">
    <source>
        <dbReference type="EMBL" id="KAA6364900.1"/>
    </source>
</evidence>
<dbReference type="Proteomes" id="UP000324800">
    <property type="component" value="Unassembled WGS sequence"/>
</dbReference>
<evidence type="ECO:0000313" key="2">
    <source>
        <dbReference type="Proteomes" id="UP000324800"/>
    </source>
</evidence>
<comment type="caution">
    <text evidence="1">The sequence shown here is derived from an EMBL/GenBank/DDBJ whole genome shotgun (WGS) entry which is preliminary data.</text>
</comment>
<accession>A0A5J4U436</accession>
<dbReference type="AlphaFoldDB" id="A0A5J4U436"/>
<gene>
    <name evidence="1" type="ORF">EZS28_039572</name>
</gene>
<proteinExistence type="predicted"/>
<sequence>MPKKKGQKVKTKPTPEQIEQMRINGQTDRVRQLNYYKGRTAQMAMIPKIMKQHNMRVPRHMTEAQIKEYARQLRQYDPTLSEGDVQVALRALPTLEHRRGIFGTNFSNEQAEELMELEIRVNNE</sequence>
<protein>
    <submittedName>
        <fullName evidence="1">Uncharacterized protein</fullName>
    </submittedName>
</protein>
<feature type="non-terminal residue" evidence="1">
    <location>
        <position position="124"/>
    </location>
</feature>
<dbReference type="EMBL" id="SNRW01021088">
    <property type="protein sequence ID" value="KAA6364900.1"/>
    <property type="molecule type" value="Genomic_DNA"/>
</dbReference>
<organism evidence="1 2">
    <name type="scientific">Streblomastix strix</name>
    <dbReference type="NCBI Taxonomy" id="222440"/>
    <lineage>
        <taxon>Eukaryota</taxon>
        <taxon>Metamonada</taxon>
        <taxon>Preaxostyla</taxon>
        <taxon>Oxymonadida</taxon>
        <taxon>Streblomastigidae</taxon>
        <taxon>Streblomastix</taxon>
    </lineage>
</organism>